<evidence type="ECO:0000313" key="3">
    <source>
        <dbReference type="Proteomes" id="UP000242188"/>
    </source>
</evidence>
<feature type="compositionally biased region" description="Polar residues" evidence="1">
    <location>
        <begin position="50"/>
        <end position="60"/>
    </location>
</feature>
<feature type="compositionally biased region" description="Low complexity" evidence="1">
    <location>
        <begin position="480"/>
        <end position="496"/>
    </location>
</feature>
<reference evidence="2 3" key="1">
    <citation type="journal article" date="2017" name="Nat. Ecol. Evol.">
        <title>Scallop genome provides insights into evolution of bilaterian karyotype and development.</title>
        <authorList>
            <person name="Wang S."/>
            <person name="Zhang J."/>
            <person name="Jiao W."/>
            <person name="Li J."/>
            <person name="Xun X."/>
            <person name="Sun Y."/>
            <person name="Guo X."/>
            <person name="Huan P."/>
            <person name="Dong B."/>
            <person name="Zhang L."/>
            <person name="Hu X."/>
            <person name="Sun X."/>
            <person name="Wang J."/>
            <person name="Zhao C."/>
            <person name="Wang Y."/>
            <person name="Wang D."/>
            <person name="Huang X."/>
            <person name="Wang R."/>
            <person name="Lv J."/>
            <person name="Li Y."/>
            <person name="Zhang Z."/>
            <person name="Liu B."/>
            <person name="Lu W."/>
            <person name="Hui Y."/>
            <person name="Liang J."/>
            <person name="Zhou Z."/>
            <person name="Hou R."/>
            <person name="Li X."/>
            <person name="Liu Y."/>
            <person name="Li H."/>
            <person name="Ning X."/>
            <person name="Lin Y."/>
            <person name="Zhao L."/>
            <person name="Xing Q."/>
            <person name="Dou J."/>
            <person name="Li Y."/>
            <person name="Mao J."/>
            <person name="Guo H."/>
            <person name="Dou H."/>
            <person name="Li T."/>
            <person name="Mu C."/>
            <person name="Jiang W."/>
            <person name="Fu Q."/>
            <person name="Fu X."/>
            <person name="Miao Y."/>
            <person name="Liu J."/>
            <person name="Yu Q."/>
            <person name="Li R."/>
            <person name="Liao H."/>
            <person name="Li X."/>
            <person name="Kong Y."/>
            <person name="Jiang Z."/>
            <person name="Chourrout D."/>
            <person name="Li R."/>
            <person name="Bao Z."/>
        </authorList>
    </citation>
    <scope>NUCLEOTIDE SEQUENCE [LARGE SCALE GENOMIC DNA]</scope>
    <source>
        <strain evidence="2 3">PY_sf001</strain>
    </source>
</reference>
<evidence type="ECO:0008006" key="4">
    <source>
        <dbReference type="Google" id="ProtNLM"/>
    </source>
</evidence>
<feature type="compositionally biased region" description="Polar residues" evidence="1">
    <location>
        <begin position="366"/>
        <end position="377"/>
    </location>
</feature>
<feature type="compositionally biased region" description="Acidic residues" evidence="1">
    <location>
        <begin position="301"/>
        <end position="342"/>
    </location>
</feature>
<evidence type="ECO:0000256" key="1">
    <source>
        <dbReference type="SAM" id="MobiDB-lite"/>
    </source>
</evidence>
<dbReference type="InterPro" id="IPR011042">
    <property type="entry name" value="6-blade_b-propeller_TolB-like"/>
</dbReference>
<organism evidence="2 3">
    <name type="scientific">Mizuhopecten yessoensis</name>
    <name type="common">Japanese scallop</name>
    <name type="synonym">Patinopecten yessoensis</name>
    <dbReference type="NCBI Taxonomy" id="6573"/>
    <lineage>
        <taxon>Eukaryota</taxon>
        <taxon>Metazoa</taxon>
        <taxon>Spiralia</taxon>
        <taxon>Lophotrochozoa</taxon>
        <taxon>Mollusca</taxon>
        <taxon>Bivalvia</taxon>
        <taxon>Autobranchia</taxon>
        <taxon>Pteriomorphia</taxon>
        <taxon>Pectinida</taxon>
        <taxon>Pectinoidea</taxon>
        <taxon>Pectinidae</taxon>
        <taxon>Mizuhopecten</taxon>
    </lineage>
</organism>
<comment type="caution">
    <text evidence="2">The sequence shown here is derived from an EMBL/GenBank/DDBJ whole genome shotgun (WGS) entry which is preliminary data.</text>
</comment>
<feature type="region of interest" description="Disordered" evidence="1">
    <location>
        <begin position="282"/>
        <end position="557"/>
    </location>
</feature>
<feature type="compositionally biased region" description="Basic and acidic residues" evidence="1">
    <location>
        <begin position="452"/>
        <end position="462"/>
    </location>
</feature>
<dbReference type="AlphaFoldDB" id="A0A210R3H4"/>
<gene>
    <name evidence="2" type="ORF">KP79_PYT19514</name>
</gene>
<feature type="region of interest" description="Disordered" evidence="1">
    <location>
        <begin position="1"/>
        <end position="102"/>
    </location>
</feature>
<feature type="compositionally biased region" description="Low complexity" evidence="1">
    <location>
        <begin position="283"/>
        <end position="300"/>
    </location>
</feature>
<feature type="compositionally biased region" description="Basic and acidic residues" evidence="1">
    <location>
        <begin position="35"/>
        <end position="44"/>
    </location>
</feature>
<evidence type="ECO:0000313" key="2">
    <source>
        <dbReference type="EMBL" id="OWF55464.1"/>
    </source>
</evidence>
<protein>
    <recommendedName>
        <fullName evidence="4">Tripartite motif-containing protein 2</fullName>
    </recommendedName>
</protein>
<sequence>MEEVSPTSKHPVDAKLSKFEPSTEPARDFVTLTKGPEKSKDPDALPRNLCLQSGAQNPETSPSSISSLSETVALPIEPTTVTAEPNAEDATQTGSSRMEAPESDIQSIIKLIKRNMKDTKREFEDLHKTLLPKERQLLVKKEETALEVAKYFADIKIKVGKYLLEQEQKIQQELEVLTERESQHLQQDVLNCTNLMEKVDEKEMEFLSSASINSGDNPNSEVNSDLHEVKRTITEYSDMCSQMKTYADEQFEMRFMINTDLEDMLTNCNLVNIELITARHTLQSRQSVSSQASSTRPSTSEEPDVAYADDSESDASDSESSESSESEESSSESDDDDDDEENNATTAEQSRAPGAPADVLSHPPLRNTNSAPISSTVAAPAYEEEPPPPYPGLPQNLSVPRVPGYPITPVHSQHTPTMSGRDSSNVSPPSVTVYQPRENVPMRRSSGSSLEGKNDSHSRALDDQQTPRQVQRYRRRHSPDSIGSSGSSTSLQEAGSDPATGNVVAGGRSRFYAELNEPHGNTEPVHPALRLPSTANSSPSAPPLPSMSLTPSGVTERQAATAMLYPQINQPHGVARRSPAMGRRSPRPTSAPVQDTDHRPSHRFREKKYTPPFSLKFVGRCNTSISADERPPGLVGISNMAEYTVVVDRWNFKLKLLKCRAVKSVLFFGTFEPWDVTGLSDTRCAVTVPKASEICIASRHGSKLKLEKRISTARGYSCIQYHKRKDLLICGCCPQFGRPHVAIVTMDGKVLKSFHDDANNTAIFAYPRSIGIVGEDTIVVVDNNKNAAIFIKTDGTVLEVYKGFRNSFLDDAQGVAVHPFLGFVLVSDAKKNSLHVLSSRGRYRGCISGGTEMSNPRRLMVVGLNNPQLVVAHGNGYVSRFDLVSESRAQH</sequence>
<dbReference type="SUPFAM" id="SSF101898">
    <property type="entry name" value="NHL repeat"/>
    <property type="match status" value="1"/>
</dbReference>
<dbReference type="Proteomes" id="UP000242188">
    <property type="component" value="Unassembled WGS sequence"/>
</dbReference>
<accession>A0A210R3H4</accession>
<keyword evidence="3" id="KW-1185">Reference proteome</keyword>
<dbReference type="EMBL" id="NEDP02000657">
    <property type="protein sequence ID" value="OWF55464.1"/>
    <property type="molecule type" value="Genomic_DNA"/>
</dbReference>
<feature type="compositionally biased region" description="Polar residues" evidence="1">
    <location>
        <begin position="79"/>
        <end position="96"/>
    </location>
</feature>
<name>A0A210R3H4_MIZYE</name>
<feature type="compositionally biased region" description="Polar residues" evidence="1">
    <location>
        <begin position="410"/>
        <end position="433"/>
    </location>
</feature>
<proteinExistence type="predicted"/>
<feature type="region of interest" description="Disordered" evidence="1">
    <location>
        <begin position="570"/>
        <end position="604"/>
    </location>
</feature>
<dbReference type="Gene3D" id="2.120.10.30">
    <property type="entry name" value="TolB, C-terminal domain"/>
    <property type="match status" value="1"/>
</dbReference>